<reference evidence="1" key="1">
    <citation type="submission" date="2022-11" db="EMBL/GenBank/DDBJ databases">
        <title>The characterization of three novel Bacteroidetes species and genomic analysis of their roles in tidal elemental geochemical cycles.</title>
        <authorList>
            <person name="Ma K.-J."/>
        </authorList>
    </citation>
    <scope>NUCLEOTIDE SEQUENCE</scope>
    <source>
        <strain evidence="1">M415</strain>
    </source>
</reference>
<accession>A0AAE3MLG7</accession>
<dbReference type="EMBL" id="JAPFQP010000001">
    <property type="protein sequence ID" value="MCX2719079.1"/>
    <property type="molecule type" value="Genomic_DNA"/>
</dbReference>
<sequence length="94" mass="11034">MKIIVCYVLLALGTFCNLDEDYEYEECLVDYYIRISENCDCNNDACIVDYSVSEEEYKRLKNQSSACPYVQVEVLDSQEKVEGYFRGYRKKGCF</sequence>
<keyword evidence="2" id="KW-1185">Reference proteome</keyword>
<dbReference type="RefSeq" id="WP_266011521.1">
    <property type="nucleotide sequence ID" value="NZ_JAPFQP010000001.1"/>
</dbReference>
<proteinExistence type="predicted"/>
<dbReference type="Proteomes" id="UP001207116">
    <property type="component" value="Unassembled WGS sequence"/>
</dbReference>
<organism evidence="1 2">
    <name type="scientific">Lentiprolixibacter aurantiacus</name>
    <dbReference type="NCBI Taxonomy" id="2993939"/>
    <lineage>
        <taxon>Bacteria</taxon>
        <taxon>Pseudomonadati</taxon>
        <taxon>Bacteroidota</taxon>
        <taxon>Flavobacteriia</taxon>
        <taxon>Flavobacteriales</taxon>
        <taxon>Flavobacteriaceae</taxon>
        <taxon>Lentiprolixibacter</taxon>
    </lineage>
</organism>
<name>A0AAE3MLG7_9FLAO</name>
<evidence type="ECO:0000313" key="2">
    <source>
        <dbReference type="Proteomes" id="UP001207116"/>
    </source>
</evidence>
<evidence type="ECO:0000313" key="1">
    <source>
        <dbReference type="EMBL" id="MCX2719079.1"/>
    </source>
</evidence>
<protein>
    <submittedName>
        <fullName evidence="1">Uncharacterized protein</fullName>
    </submittedName>
</protein>
<dbReference type="AlphaFoldDB" id="A0AAE3MLG7"/>
<comment type="caution">
    <text evidence="1">The sequence shown here is derived from an EMBL/GenBank/DDBJ whole genome shotgun (WGS) entry which is preliminary data.</text>
</comment>
<gene>
    <name evidence="1" type="ORF">OO016_05650</name>
</gene>